<dbReference type="InterPro" id="IPR050297">
    <property type="entry name" value="LipidA_mod_glycosyltrf_83"/>
</dbReference>
<feature type="transmembrane region" description="Helical" evidence="8">
    <location>
        <begin position="256"/>
        <end position="276"/>
    </location>
</feature>
<evidence type="ECO:0000256" key="5">
    <source>
        <dbReference type="ARBA" id="ARBA00022692"/>
    </source>
</evidence>
<dbReference type="PATRIC" id="fig|1183438.3.peg.3029"/>
<accession>U5QP38</accession>
<reference evidence="10 11" key="1">
    <citation type="journal article" date="2013" name="PLoS ONE">
        <title>Cultivation and Complete Genome Sequencing of Gloeobacter kilaueensis sp. nov., from a Lava Cave in Kilauea Caldera, Hawai'i.</title>
        <authorList>
            <person name="Saw J.H."/>
            <person name="Schatz M."/>
            <person name="Brown M.V."/>
            <person name="Kunkel D.D."/>
            <person name="Foster J.S."/>
            <person name="Shick H."/>
            <person name="Christensen S."/>
            <person name="Hou S."/>
            <person name="Wan X."/>
            <person name="Donachie S.P."/>
        </authorList>
    </citation>
    <scope>NUCLEOTIDE SEQUENCE [LARGE SCALE GENOMIC DNA]</scope>
    <source>
        <strain evidence="11">JS</strain>
    </source>
</reference>
<evidence type="ECO:0000259" key="9">
    <source>
        <dbReference type="Pfam" id="PF13231"/>
    </source>
</evidence>
<feature type="transmembrane region" description="Helical" evidence="8">
    <location>
        <begin position="351"/>
        <end position="376"/>
    </location>
</feature>
<dbReference type="PANTHER" id="PTHR33908">
    <property type="entry name" value="MANNOSYLTRANSFERASE YKCB-RELATED"/>
    <property type="match status" value="1"/>
</dbReference>
<feature type="transmembrane region" description="Helical" evidence="8">
    <location>
        <begin position="204"/>
        <end position="222"/>
    </location>
</feature>
<evidence type="ECO:0000313" key="11">
    <source>
        <dbReference type="Proteomes" id="UP000017396"/>
    </source>
</evidence>
<dbReference type="GO" id="GO:0009103">
    <property type="term" value="P:lipopolysaccharide biosynthetic process"/>
    <property type="evidence" value="ECO:0007669"/>
    <property type="project" value="UniProtKB-ARBA"/>
</dbReference>
<evidence type="ECO:0000256" key="4">
    <source>
        <dbReference type="ARBA" id="ARBA00022679"/>
    </source>
</evidence>
<dbReference type="Proteomes" id="UP000017396">
    <property type="component" value="Chromosome"/>
</dbReference>
<feature type="transmembrane region" description="Helical" evidence="8">
    <location>
        <begin position="319"/>
        <end position="339"/>
    </location>
</feature>
<feature type="transmembrane region" description="Helical" evidence="8">
    <location>
        <begin position="434"/>
        <end position="455"/>
    </location>
</feature>
<protein>
    <submittedName>
        <fullName evidence="10">4-amino-4-deoxy-L-arabinose transferase-related glycosyltransferase of PMT family</fullName>
    </submittedName>
</protein>
<feature type="transmembrane region" description="Helical" evidence="8">
    <location>
        <begin position="409"/>
        <end position="428"/>
    </location>
</feature>
<evidence type="ECO:0000256" key="1">
    <source>
        <dbReference type="ARBA" id="ARBA00004651"/>
    </source>
</evidence>
<dbReference type="OrthoDB" id="915562at2"/>
<evidence type="ECO:0000256" key="2">
    <source>
        <dbReference type="ARBA" id="ARBA00022475"/>
    </source>
</evidence>
<feature type="transmembrane region" description="Helical" evidence="8">
    <location>
        <begin position="166"/>
        <end position="192"/>
    </location>
</feature>
<feature type="transmembrane region" description="Helical" evidence="8">
    <location>
        <begin position="288"/>
        <end position="307"/>
    </location>
</feature>
<keyword evidence="3" id="KW-0328">Glycosyltransferase</keyword>
<evidence type="ECO:0000256" key="6">
    <source>
        <dbReference type="ARBA" id="ARBA00022989"/>
    </source>
</evidence>
<organism evidence="10 11">
    <name type="scientific">Gloeobacter kilaueensis (strain ATCC BAA-2537 / CCAP 1431/1 / ULC 316 / JS1)</name>
    <dbReference type="NCBI Taxonomy" id="1183438"/>
    <lineage>
        <taxon>Bacteria</taxon>
        <taxon>Bacillati</taxon>
        <taxon>Cyanobacteriota</taxon>
        <taxon>Cyanophyceae</taxon>
        <taxon>Gloeobacterales</taxon>
        <taxon>Gloeobacteraceae</taxon>
        <taxon>Gloeobacter</taxon>
    </lineage>
</organism>
<dbReference type="RefSeq" id="WP_023174576.1">
    <property type="nucleotide sequence ID" value="NC_022600.1"/>
</dbReference>
<feature type="transmembrane region" description="Helical" evidence="8">
    <location>
        <begin position="137"/>
        <end position="154"/>
    </location>
</feature>
<evidence type="ECO:0000256" key="8">
    <source>
        <dbReference type="SAM" id="Phobius"/>
    </source>
</evidence>
<dbReference type="STRING" id="1183438.GKIL_3078"/>
<keyword evidence="5 8" id="KW-0812">Transmembrane</keyword>
<keyword evidence="4 10" id="KW-0808">Transferase</keyword>
<keyword evidence="6 8" id="KW-1133">Transmembrane helix</keyword>
<dbReference type="HOGENOM" id="CLU_474012_0_0_3"/>
<feature type="transmembrane region" description="Helical" evidence="8">
    <location>
        <begin position="382"/>
        <end position="400"/>
    </location>
</feature>
<evidence type="ECO:0000256" key="7">
    <source>
        <dbReference type="ARBA" id="ARBA00023136"/>
    </source>
</evidence>
<proteinExistence type="predicted"/>
<evidence type="ECO:0000313" key="10">
    <source>
        <dbReference type="EMBL" id="AGY59324.1"/>
    </source>
</evidence>
<gene>
    <name evidence="10" type="ORF">GKIL_3078</name>
</gene>
<dbReference type="InterPro" id="IPR038731">
    <property type="entry name" value="RgtA/B/C-like"/>
</dbReference>
<feature type="transmembrane region" description="Helical" evidence="8">
    <location>
        <begin position="58"/>
        <end position="79"/>
    </location>
</feature>
<dbReference type="eggNOG" id="COG1807">
    <property type="taxonomic scope" value="Bacteria"/>
</dbReference>
<name>U5QP38_GLOK1</name>
<dbReference type="PANTHER" id="PTHR33908:SF11">
    <property type="entry name" value="MEMBRANE PROTEIN"/>
    <property type="match status" value="1"/>
</dbReference>
<feature type="transmembrane region" description="Helical" evidence="8">
    <location>
        <begin position="109"/>
        <end position="130"/>
    </location>
</feature>
<keyword evidence="2" id="KW-1003">Cell membrane</keyword>
<keyword evidence="7 8" id="KW-0472">Membrane</keyword>
<dbReference type="GO" id="GO:0016763">
    <property type="term" value="F:pentosyltransferase activity"/>
    <property type="evidence" value="ECO:0007669"/>
    <property type="project" value="TreeGrafter"/>
</dbReference>
<dbReference type="Pfam" id="PF13231">
    <property type="entry name" value="PMT_2"/>
    <property type="match status" value="1"/>
</dbReference>
<dbReference type="EMBL" id="CP003587">
    <property type="protein sequence ID" value="AGY59324.1"/>
    <property type="molecule type" value="Genomic_DNA"/>
</dbReference>
<dbReference type="KEGG" id="glj:GKIL_3078"/>
<sequence length="552" mass="61250">MSEKFNRTDPIAGGLLTLLWLFVVFAINPLGNFPLNDDWAYGKAVQSILAGDFRLTDWAPASQVAQSLWGALFCLPAGFSFDALRFSTLVLGWIGVIATYALARDMYASWPVALIAALVVLFNPAYLNLAYTFMTDVPFYTFCVLAIVFLLRGLRRDTNGEMALGTLFACAATLTRQFALVLPFAFCLAYVTHYGLRPRRCIKALVPLAVVLLCLGFYQGWLSASGRLPQMYSEQAGELVRGYFRADSLAHVARSLAQAALYSGLFLFPWLLIPAWASWRELPLRQRLLYGGGSSLIALALFAVVAAGRPLLPDGLIPYIFGGVLFDFGIGFPILKDTFTLWLPHMPKGPVLFWVGVTVVGIFGAALIAYFSLLAIERRPRAWTAVFALTGSLAYFLLIATRTASYDRYFLFFLPLLIVLALAQPATVSLKQDGILLALCLVLSTAYGVFSTAAVHDYLAWNRVRWQALRAGMAAGRLTPANTDGGFEFNGWYNYDPRYKATPGKSWWWVDRDDYTVAFGPIAGYALYERYPFERWLPVGASQVLILRRTTP</sequence>
<keyword evidence="11" id="KW-1185">Reference proteome</keyword>
<dbReference type="GO" id="GO:0005886">
    <property type="term" value="C:plasma membrane"/>
    <property type="evidence" value="ECO:0007669"/>
    <property type="project" value="UniProtKB-SubCell"/>
</dbReference>
<feature type="transmembrane region" description="Helical" evidence="8">
    <location>
        <begin position="86"/>
        <end position="103"/>
    </location>
</feature>
<evidence type="ECO:0000256" key="3">
    <source>
        <dbReference type="ARBA" id="ARBA00022676"/>
    </source>
</evidence>
<dbReference type="AlphaFoldDB" id="U5QP38"/>
<comment type="subcellular location">
    <subcellularLocation>
        <location evidence="1">Cell membrane</location>
        <topology evidence="1">Multi-pass membrane protein</topology>
    </subcellularLocation>
</comment>
<feature type="domain" description="Glycosyltransferase RgtA/B/C/D-like" evidence="9">
    <location>
        <begin position="77"/>
        <end position="215"/>
    </location>
</feature>